<proteinExistence type="predicted"/>
<name>A0ABU8SKA2_9LACO</name>
<organism evidence="2 3">
    <name type="scientific">Nicoliella lavandulae</name>
    <dbReference type="NCBI Taxonomy" id="3082954"/>
    <lineage>
        <taxon>Bacteria</taxon>
        <taxon>Bacillati</taxon>
        <taxon>Bacillota</taxon>
        <taxon>Bacilli</taxon>
        <taxon>Lactobacillales</taxon>
        <taxon>Lactobacillaceae</taxon>
        <taxon>Nicoliella</taxon>
    </lineage>
</organism>
<evidence type="ECO:0000313" key="3">
    <source>
        <dbReference type="Proteomes" id="UP001370590"/>
    </source>
</evidence>
<sequence>MLAKRFKLLEESFTGVSVYVDRETGVEYGGYGSSLIPLLDANGSVKINAKTAEKLLADKRKKKTPKGE</sequence>
<dbReference type="Proteomes" id="UP001370590">
    <property type="component" value="Unassembled WGS sequence"/>
</dbReference>
<keyword evidence="3" id="KW-1185">Reference proteome</keyword>
<dbReference type="InterPro" id="IPR045515">
    <property type="entry name" value="DUF6440"/>
</dbReference>
<dbReference type="Pfam" id="PF20037">
    <property type="entry name" value="DUF6440"/>
    <property type="match status" value="1"/>
</dbReference>
<accession>A0ABU8SKA2</accession>
<gene>
    <name evidence="2" type="ORF">R4146_02230</name>
</gene>
<dbReference type="RefSeq" id="WP_339959825.1">
    <property type="nucleotide sequence ID" value="NZ_JAWMWH010000001.1"/>
</dbReference>
<dbReference type="EMBL" id="JAWMWH010000001">
    <property type="protein sequence ID" value="MEJ6400000.1"/>
    <property type="molecule type" value="Genomic_DNA"/>
</dbReference>
<evidence type="ECO:0000259" key="1">
    <source>
        <dbReference type="Pfam" id="PF20037"/>
    </source>
</evidence>
<evidence type="ECO:0000313" key="2">
    <source>
        <dbReference type="EMBL" id="MEJ6400000.1"/>
    </source>
</evidence>
<comment type="caution">
    <text evidence="2">The sequence shown here is derived from an EMBL/GenBank/DDBJ whole genome shotgun (WGS) entry which is preliminary data.</text>
</comment>
<protein>
    <submittedName>
        <fullName evidence="2">DUF6440 family protein</fullName>
    </submittedName>
</protein>
<reference evidence="2 3" key="1">
    <citation type="submission" date="2023-10" db="EMBL/GenBank/DDBJ databases">
        <title>Nicoliella lavandulae sp. nov. isolated from Lavandula angustifolia flowers.</title>
        <authorList>
            <person name="Alcantara C."/>
            <person name="Zuniga M."/>
            <person name="Landete J.M."/>
            <person name="Monedero V."/>
        </authorList>
    </citation>
    <scope>NUCLEOTIDE SEQUENCE [LARGE SCALE GENOMIC DNA]</scope>
    <source>
        <strain evidence="2 3">Es01</strain>
    </source>
</reference>
<feature type="domain" description="DUF6440" evidence="1">
    <location>
        <begin position="5"/>
        <end position="48"/>
    </location>
</feature>